<gene>
    <name evidence="1" type="primary">ALG13_1</name>
    <name evidence="1" type="ORF">DSO57_1014771</name>
</gene>
<dbReference type="EC" id="2.4.1.141" evidence="1"/>
<accession>A0ACC2UG32</accession>
<protein>
    <submittedName>
        <fullName evidence="1">N-acetylglucosaminyldiphosphodolichol N-acetylglucosaminyltransferase catalytic subunit alg13</fullName>
        <ecNumber evidence="1">2.4.1.141</ecNumber>
    </submittedName>
</protein>
<proteinExistence type="predicted"/>
<keyword evidence="1" id="KW-0808">Transferase</keyword>
<comment type="caution">
    <text evidence="1">The sequence shown here is derived from an EMBL/GenBank/DDBJ whole genome shotgun (WGS) entry which is preliminary data.</text>
</comment>
<dbReference type="EMBL" id="QTSX02000767">
    <property type="protein sequence ID" value="KAJ9085352.1"/>
    <property type="molecule type" value="Genomic_DNA"/>
</dbReference>
<reference evidence="1" key="1">
    <citation type="submission" date="2022-04" db="EMBL/GenBank/DDBJ databases">
        <title>Genome of the entomopathogenic fungus Entomophthora muscae.</title>
        <authorList>
            <person name="Elya C."/>
            <person name="Lovett B.R."/>
            <person name="Lee E."/>
            <person name="Macias A.M."/>
            <person name="Hajek A.E."/>
            <person name="De Bivort B.L."/>
            <person name="Kasson M.T."/>
            <person name="De Fine Licht H.H."/>
            <person name="Stajich J.E."/>
        </authorList>
    </citation>
    <scope>NUCLEOTIDE SEQUENCE</scope>
    <source>
        <strain evidence="1">Berkeley</strain>
    </source>
</reference>
<name>A0ACC2UG32_9FUNG</name>
<organism evidence="1 2">
    <name type="scientific">Entomophthora muscae</name>
    <dbReference type="NCBI Taxonomy" id="34485"/>
    <lineage>
        <taxon>Eukaryota</taxon>
        <taxon>Fungi</taxon>
        <taxon>Fungi incertae sedis</taxon>
        <taxon>Zoopagomycota</taxon>
        <taxon>Entomophthoromycotina</taxon>
        <taxon>Entomophthoromycetes</taxon>
        <taxon>Entomophthorales</taxon>
        <taxon>Entomophthoraceae</taxon>
        <taxon>Entomophthora</taxon>
    </lineage>
</organism>
<keyword evidence="1" id="KW-0328">Glycosyltransferase</keyword>
<sequence>MLVTLKPWKLQQNFNMFMELTLLLGSGSILESLRLRKRLVVVVNNTLADNHQAELAEELEKNSYLLLCTPR</sequence>
<keyword evidence="2" id="KW-1185">Reference proteome</keyword>
<dbReference type="Proteomes" id="UP001165960">
    <property type="component" value="Unassembled WGS sequence"/>
</dbReference>
<evidence type="ECO:0000313" key="1">
    <source>
        <dbReference type="EMBL" id="KAJ9085352.1"/>
    </source>
</evidence>
<evidence type="ECO:0000313" key="2">
    <source>
        <dbReference type="Proteomes" id="UP001165960"/>
    </source>
</evidence>